<sequence>MKPADYIKEPQKFHETYTKEEMMEYALQKKAEGKTVKTTFTVSEIRGVCPLYKEGDVALVITTAGTNDEIRMEDCPCVCYGLLDNLHFRQGWVHMKREQLDHLQAITGESKTYCTHAGPPYTPCGGVIFSITRDDEWED</sequence>
<keyword evidence="2" id="KW-1185">Reference proteome</keyword>
<dbReference type="AlphaFoldDB" id="A0A926E5F8"/>
<proteinExistence type="predicted"/>
<gene>
    <name evidence="1" type="ORF">H8692_01950</name>
</gene>
<dbReference type="RefSeq" id="WP_177269617.1">
    <property type="nucleotide sequence ID" value="NZ_JACRTA010000001.1"/>
</dbReference>
<evidence type="ECO:0000313" key="2">
    <source>
        <dbReference type="Proteomes" id="UP000610862"/>
    </source>
</evidence>
<name>A0A926E5F8_9FIRM</name>
<accession>A0A926E5F8</accession>
<reference evidence="1" key="1">
    <citation type="submission" date="2020-08" db="EMBL/GenBank/DDBJ databases">
        <title>Genome public.</title>
        <authorList>
            <person name="Liu C."/>
            <person name="Sun Q."/>
        </authorList>
    </citation>
    <scope>NUCLEOTIDE SEQUENCE</scope>
    <source>
        <strain evidence="1">NSJ-24</strain>
    </source>
</reference>
<dbReference type="Proteomes" id="UP000610862">
    <property type="component" value="Unassembled WGS sequence"/>
</dbReference>
<protein>
    <recommendedName>
        <fullName evidence="3">TIGR04076 family protein</fullName>
    </recommendedName>
</protein>
<comment type="caution">
    <text evidence="1">The sequence shown here is derived from an EMBL/GenBank/DDBJ whole genome shotgun (WGS) entry which is preliminary data.</text>
</comment>
<evidence type="ECO:0000313" key="1">
    <source>
        <dbReference type="EMBL" id="MBC8567523.1"/>
    </source>
</evidence>
<organism evidence="1 2">
    <name type="scientific">Lentihominibacter hominis</name>
    <dbReference type="NCBI Taxonomy" id="2763645"/>
    <lineage>
        <taxon>Bacteria</taxon>
        <taxon>Bacillati</taxon>
        <taxon>Bacillota</taxon>
        <taxon>Clostridia</taxon>
        <taxon>Peptostreptococcales</taxon>
        <taxon>Anaerovoracaceae</taxon>
        <taxon>Lentihominibacter</taxon>
    </lineage>
</organism>
<evidence type="ECO:0008006" key="3">
    <source>
        <dbReference type="Google" id="ProtNLM"/>
    </source>
</evidence>
<dbReference type="EMBL" id="JACRTA010000001">
    <property type="protein sequence ID" value="MBC8567523.1"/>
    <property type="molecule type" value="Genomic_DNA"/>
</dbReference>